<dbReference type="STRING" id="722438.F539_01235"/>
<comment type="function">
    <text evidence="7">Catalyzes the release of premature peptidyl moieties from peptidyl-tRNA molecules trapped in stalled 50S ribosomal subunits, and thus maintains levels of free tRNAs and 50S ribosomes.</text>
</comment>
<dbReference type="GO" id="GO:0072344">
    <property type="term" value="P:rescue of stalled ribosome"/>
    <property type="evidence" value="ECO:0007669"/>
    <property type="project" value="UniProtKB-UniRule"/>
</dbReference>
<dbReference type="Proteomes" id="UP000007756">
    <property type="component" value="Chromosome"/>
</dbReference>
<dbReference type="PATRIC" id="fig|722438.3.peg.246"/>
<evidence type="ECO:0000256" key="4">
    <source>
        <dbReference type="ARBA" id="ARBA00022884"/>
    </source>
</evidence>
<sequence>MDKLRLVVGLGNLGKQYAETRHNAGFKVIDRLLSLYHVQLEERNNLGEFILLRKHKVVLAKPNTYMNHSGKFVKWACQNWNIKPDKVMVVYDELAFPLGTVRLKMQGSANNHNGIKSVIAHLNTEHFNRLRFGIKSDNTSNILHEVVMSEFTPAERNLLETALTKAIEALKGYIDGVTMLKLMEVFNA</sequence>
<comment type="function">
    <text evidence="7">Hydrolyzes ribosome-free peptidyl-tRNAs (with 1 or more amino acids incorporated), which drop off the ribosome during protein synthesis, or as a result of ribosome stalling.</text>
</comment>
<protein>
    <recommendedName>
        <fullName evidence="6 7">Peptidyl-tRNA hydrolase</fullName>
        <shortName evidence="7">Pth</shortName>
        <ecNumber evidence="1 7">3.1.1.29</ecNumber>
    </recommendedName>
</protein>
<dbReference type="Pfam" id="PF01195">
    <property type="entry name" value="Pept_tRNA_hydro"/>
    <property type="match status" value="1"/>
</dbReference>
<organism evidence="10 11">
    <name type="scientific">Mycoplasmoides pneumoniae (strain ATCC 15531 / DSM 23978 / CIP 103766 / NBRC 14401 / NCTC 10119 / FH)</name>
    <name type="common">Mycoplasma pneumoniae</name>
    <dbReference type="NCBI Taxonomy" id="722438"/>
    <lineage>
        <taxon>Bacteria</taxon>
        <taxon>Bacillati</taxon>
        <taxon>Mycoplasmatota</taxon>
        <taxon>Mycoplasmoidales</taxon>
        <taxon>Mycoplasmoidaceae</taxon>
        <taxon>Mycoplasmoides</taxon>
    </lineage>
</organism>
<dbReference type="GO" id="GO:0005737">
    <property type="term" value="C:cytoplasm"/>
    <property type="evidence" value="ECO:0007669"/>
    <property type="project" value="UniProtKB-SubCell"/>
</dbReference>
<reference evidence="10 11" key="1">
    <citation type="journal article" date="2010" name="Appl. Environ. Microbiol.">
        <title>Targeted chromosomal knockouts in Mycoplasma pneumoniae.</title>
        <authorList>
            <person name="Krishnakumar R."/>
            <person name="Assad-Garcia N."/>
            <person name="Benders G.A."/>
            <person name="Phan Q."/>
            <person name="Montague M.G."/>
            <person name="Glass J.I."/>
        </authorList>
    </citation>
    <scope>NUCLEOTIDE SEQUENCE [LARGE SCALE GENOMIC DNA]</scope>
    <source>
        <strain evidence="11">ATCC 15531 / DSM 22911 / NBRC 14401 / NCTC 10119 / FH</strain>
    </source>
</reference>
<keyword evidence="7" id="KW-0963">Cytoplasm</keyword>
<dbReference type="AlphaFoldDB" id="A0A0H3DJT3"/>
<accession>A0A0H3DJT3</accession>
<dbReference type="PANTHER" id="PTHR17224">
    <property type="entry name" value="PEPTIDYL-TRNA HYDROLASE"/>
    <property type="match status" value="1"/>
</dbReference>
<dbReference type="KEGG" id="mpj:MPNE_0253"/>
<dbReference type="InterPro" id="IPR018171">
    <property type="entry name" value="Pept_tRNA_hydro_CS"/>
</dbReference>
<comment type="similarity">
    <text evidence="5 7 9">Belongs to the PTH family.</text>
</comment>
<dbReference type="PROSITE" id="PS01195">
    <property type="entry name" value="PEPT_TRNA_HYDROL_1"/>
    <property type="match status" value="1"/>
</dbReference>
<feature type="binding site" evidence="7">
    <location>
        <position position="113"/>
    </location>
    <ligand>
        <name>tRNA</name>
        <dbReference type="ChEBI" id="CHEBI:17843"/>
    </ligand>
</feature>
<evidence type="ECO:0000256" key="6">
    <source>
        <dbReference type="ARBA" id="ARBA00050038"/>
    </source>
</evidence>
<dbReference type="SMR" id="A0A0H3DJT3"/>
<feature type="binding site" evidence="7">
    <location>
        <position position="17"/>
    </location>
    <ligand>
        <name>tRNA</name>
        <dbReference type="ChEBI" id="CHEBI:17843"/>
    </ligand>
</feature>
<feature type="site" description="Discriminates between blocked and unblocked aminoacyl-tRNA" evidence="7">
    <location>
        <position position="12"/>
    </location>
</feature>
<dbReference type="eggNOG" id="COG0193">
    <property type="taxonomic scope" value="Bacteria"/>
</dbReference>
<dbReference type="HOGENOM" id="CLU_062456_4_1_14"/>
<dbReference type="HAMAP" id="MF_00083">
    <property type="entry name" value="Pept_tRNA_hydro_bact"/>
    <property type="match status" value="1"/>
</dbReference>
<dbReference type="PaxDb" id="722438-MPNE_0253"/>
<dbReference type="SUPFAM" id="SSF53178">
    <property type="entry name" value="Peptidyl-tRNA hydrolase-like"/>
    <property type="match status" value="1"/>
</dbReference>
<evidence type="ECO:0000256" key="5">
    <source>
        <dbReference type="ARBA" id="ARBA00038063"/>
    </source>
</evidence>
<dbReference type="InterPro" id="IPR001328">
    <property type="entry name" value="Pept_tRNA_hydro"/>
</dbReference>
<proteinExistence type="inferred from homology"/>
<feature type="binding site" evidence="7">
    <location>
        <position position="67"/>
    </location>
    <ligand>
        <name>tRNA</name>
        <dbReference type="ChEBI" id="CHEBI:17843"/>
    </ligand>
</feature>
<feature type="site" description="Stabilizes the basic form of H active site to accept a proton" evidence="7">
    <location>
        <position position="92"/>
    </location>
</feature>
<keyword evidence="3 7" id="KW-0378">Hydrolase</keyword>
<dbReference type="InterPro" id="IPR036416">
    <property type="entry name" value="Pept_tRNA_hydro_sf"/>
</dbReference>
<keyword evidence="2 7" id="KW-0820">tRNA-binding</keyword>
<dbReference type="PANTHER" id="PTHR17224:SF1">
    <property type="entry name" value="PEPTIDYL-TRNA HYDROLASE"/>
    <property type="match status" value="1"/>
</dbReference>
<evidence type="ECO:0000313" key="10">
    <source>
        <dbReference type="EMBL" id="ADK86672.1"/>
    </source>
</evidence>
<evidence type="ECO:0000313" key="11">
    <source>
        <dbReference type="Proteomes" id="UP000007756"/>
    </source>
</evidence>
<dbReference type="GO" id="GO:0006515">
    <property type="term" value="P:protein quality control for misfolded or incompletely synthesized proteins"/>
    <property type="evidence" value="ECO:0007669"/>
    <property type="project" value="UniProtKB-UniRule"/>
</dbReference>
<evidence type="ECO:0000256" key="8">
    <source>
        <dbReference type="RuleBase" id="RU000673"/>
    </source>
</evidence>
<dbReference type="EC" id="3.1.1.29" evidence="1 7"/>
<dbReference type="EMBL" id="CP002077">
    <property type="protein sequence ID" value="ADK86672.1"/>
    <property type="molecule type" value="Genomic_DNA"/>
</dbReference>
<dbReference type="RefSeq" id="WP_010874578.1">
    <property type="nucleotide sequence ID" value="NZ_CP010546.1"/>
</dbReference>
<dbReference type="GO" id="GO:0004045">
    <property type="term" value="F:peptidyl-tRNA hydrolase activity"/>
    <property type="evidence" value="ECO:0007669"/>
    <property type="project" value="UniProtKB-UniRule"/>
</dbReference>
<evidence type="ECO:0000256" key="7">
    <source>
        <dbReference type="HAMAP-Rule" id="MF_00083"/>
    </source>
</evidence>
<dbReference type="GO" id="GO:0000049">
    <property type="term" value="F:tRNA binding"/>
    <property type="evidence" value="ECO:0007669"/>
    <property type="project" value="UniProtKB-UniRule"/>
</dbReference>
<name>A0A0H3DJT3_MYCPB</name>
<keyword evidence="4 7" id="KW-0694">RNA-binding</keyword>
<dbReference type="GeneID" id="66609133"/>
<feature type="active site" description="Proton acceptor" evidence="7">
    <location>
        <position position="22"/>
    </location>
</feature>
<dbReference type="Gene3D" id="3.40.50.1470">
    <property type="entry name" value="Peptidyl-tRNA hydrolase"/>
    <property type="match status" value="1"/>
</dbReference>
<dbReference type="NCBIfam" id="TIGR00447">
    <property type="entry name" value="pth"/>
    <property type="match status" value="1"/>
</dbReference>
<dbReference type="PROSITE" id="PS01196">
    <property type="entry name" value="PEPT_TRNA_HYDROL_2"/>
    <property type="match status" value="1"/>
</dbReference>
<evidence type="ECO:0000256" key="9">
    <source>
        <dbReference type="RuleBase" id="RU004320"/>
    </source>
</evidence>
<evidence type="ECO:0000256" key="1">
    <source>
        <dbReference type="ARBA" id="ARBA00013260"/>
    </source>
</evidence>
<evidence type="ECO:0000256" key="2">
    <source>
        <dbReference type="ARBA" id="ARBA00022555"/>
    </source>
</evidence>
<comment type="catalytic activity">
    <reaction evidence="7 8">
        <text>an N-acyl-L-alpha-aminoacyl-tRNA + H2O = an N-acyl-L-amino acid + a tRNA + H(+)</text>
        <dbReference type="Rhea" id="RHEA:54448"/>
        <dbReference type="Rhea" id="RHEA-COMP:10123"/>
        <dbReference type="Rhea" id="RHEA-COMP:13883"/>
        <dbReference type="ChEBI" id="CHEBI:15377"/>
        <dbReference type="ChEBI" id="CHEBI:15378"/>
        <dbReference type="ChEBI" id="CHEBI:59874"/>
        <dbReference type="ChEBI" id="CHEBI:78442"/>
        <dbReference type="ChEBI" id="CHEBI:138191"/>
        <dbReference type="EC" id="3.1.1.29"/>
    </reaction>
</comment>
<feature type="binding site" evidence="7">
    <location>
        <position position="65"/>
    </location>
    <ligand>
        <name>tRNA</name>
        <dbReference type="ChEBI" id="CHEBI:17843"/>
    </ligand>
</feature>
<dbReference type="CDD" id="cd00462">
    <property type="entry name" value="PTH"/>
    <property type="match status" value="1"/>
</dbReference>
<evidence type="ECO:0000256" key="3">
    <source>
        <dbReference type="ARBA" id="ARBA00022801"/>
    </source>
</evidence>
<gene>
    <name evidence="7 10" type="primary">pth</name>
    <name evidence="10" type="ordered locus">MPNE_0253</name>
</gene>
<comment type="subcellular location">
    <subcellularLocation>
        <location evidence="7">Cytoplasm</location>
    </subcellularLocation>
</comment>
<comment type="subunit">
    <text evidence="7">Monomer.</text>
</comment>